<evidence type="ECO:0000313" key="2">
    <source>
        <dbReference type="Proteomes" id="UP000323917"/>
    </source>
</evidence>
<sequence length="131" mass="15343">MTEGQLMFEFSRDYPELVEKAVRQATTEVVREFLKEKEELVNKLLGELVRQEGRRVAQNAFDGELRGNSQESLPVVMRREAISHLVDLRKNLALKLVMMEHQLEELCKNIDDEANWRKRGVNQEEEDEADE</sequence>
<name>A0A5B9QF11_9BACT</name>
<dbReference type="AlphaFoldDB" id="A0A5B9QF11"/>
<protein>
    <submittedName>
        <fullName evidence="1">Uncharacterized protein</fullName>
    </submittedName>
</protein>
<gene>
    <name evidence="1" type="ORF">Pr1d_35420</name>
</gene>
<keyword evidence="2" id="KW-1185">Reference proteome</keyword>
<evidence type="ECO:0000313" key="1">
    <source>
        <dbReference type="EMBL" id="QEG36230.1"/>
    </source>
</evidence>
<dbReference type="EMBL" id="CP042913">
    <property type="protein sequence ID" value="QEG36230.1"/>
    <property type="molecule type" value="Genomic_DNA"/>
</dbReference>
<dbReference type="Proteomes" id="UP000323917">
    <property type="component" value="Chromosome"/>
</dbReference>
<reference evidence="1 2" key="1">
    <citation type="submission" date="2019-08" db="EMBL/GenBank/DDBJ databases">
        <title>Deep-cultivation of Planctomycetes and their phenomic and genomic characterization uncovers novel biology.</title>
        <authorList>
            <person name="Wiegand S."/>
            <person name="Jogler M."/>
            <person name="Boedeker C."/>
            <person name="Pinto D."/>
            <person name="Vollmers J."/>
            <person name="Rivas-Marin E."/>
            <person name="Kohn T."/>
            <person name="Peeters S.H."/>
            <person name="Heuer A."/>
            <person name="Rast P."/>
            <person name="Oberbeckmann S."/>
            <person name="Bunk B."/>
            <person name="Jeske O."/>
            <person name="Meyerdierks A."/>
            <person name="Storesund J.E."/>
            <person name="Kallscheuer N."/>
            <person name="Luecker S."/>
            <person name="Lage O.M."/>
            <person name="Pohl T."/>
            <person name="Merkel B.J."/>
            <person name="Hornburger P."/>
            <person name="Mueller R.-W."/>
            <person name="Bruemmer F."/>
            <person name="Labrenz M."/>
            <person name="Spormann A.M."/>
            <person name="Op den Camp H."/>
            <person name="Overmann J."/>
            <person name="Amann R."/>
            <person name="Jetten M.S.M."/>
            <person name="Mascher T."/>
            <person name="Medema M.H."/>
            <person name="Devos D.P."/>
            <person name="Kaster A.-K."/>
            <person name="Ovreas L."/>
            <person name="Rohde M."/>
            <person name="Galperin M.Y."/>
            <person name="Jogler C."/>
        </authorList>
    </citation>
    <scope>NUCLEOTIDE SEQUENCE [LARGE SCALE GENOMIC DNA]</scope>
    <source>
        <strain evidence="1 2">Pr1d</strain>
    </source>
</reference>
<proteinExistence type="predicted"/>
<accession>A0A5B9QF11</accession>
<organism evidence="1 2">
    <name type="scientific">Bythopirellula goksoeyrii</name>
    <dbReference type="NCBI Taxonomy" id="1400387"/>
    <lineage>
        <taxon>Bacteria</taxon>
        <taxon>Pseudomonadati</taxon>
        <taxon>Planctomycetota</taxon>
        <taxon>Planctomycetia</taxon>
        <taxon>Pirellulales</taxon>
        <taxon>Lacipirellulaceae</taxon>
        <taxon>Bythopirellula</taxon>
    </lineage>
</organism>
<dbReference type="KEGG" id="bgok:Pr1d_35420"/>